<dbReference type="SUPFAM" id="SSF109709">
    <property type="entry name" value="KorB DNA-binding domain-like"/>
    <property type="match status" value="1"/>
</dbReference>
<dbReference type="InterPro" id="IPR050336">
    <property type="entry name" value="Chromosome_partition/occlusion"/>
</dbReference>
<comment type="caution">
    <text evidence="2">The sequence shown here is derived from an EMBL/GenBank/DDBJ whole genome shotgun (WGS) entry which is preliminary data.</text>
</comment>
<dbReference type="Gene3D" id="3.90.1530.30">
    <property type="match status" value="1"/>
</dbReference>
<dbReference type="InterPro" id="IPR036086">
    <property type="entry name" value="ParB/Sulfiredoxin_sf"/>
</dbReference>
<dbReference type="Pfam" id="PF02195">
    <property type="entry name" value="ParB_N"/>
    <property type="match status" value="1"/>
</dbReference>
<dbReference type="InterPro" id="IPR011111">
    <property type="entry name" value="Plasmid_RepB"/>
</dbReference>
<dbReference type="PANTHER" id="PTHR33375">
    <property type="entry name" value="CHROMOSOME-PARTITIONING PROTEIN PARB-RELATED"/>
    <property type="match status" value="1"/>
</dbReference>
<dbReference type="SMART" id="SM00470">
    <property type="entry name" value="ParB"/>
    <property type="match status" value="1"/>
</dbReference>
<dbReference type="Proteomes" id="UP001160625">
    <property type="component" value="Unassembled WGS sequence"/>
</dbReference>
<accession>A0ABT6N4E1</accession>
<dbReference type="SUPFAM" id="SSF110849">
    <property type="entry name" value="ParB/Sulfiredoxin"/>
    <property type="match status" value="1"/>
</dbReference>
<reference evidence="2" key="1">
    <citation type="submission" date="2023-04" db="EMBL/GenBank/DDBJ databases">
        <title>Sphingomonas sp. MAHUQ-71 isolated from rice field.</title>
        <authorList>
            <person name="Huq M.A."/>
        </authorList>
    </citation>
    <scope>NUCLEOTIDE SEQUENCE</scope>
    <source>
        <strain evidence="2">MAHUQ-71</strain>
    </source>
</reference>
<gene>
    <name evidence="2" type="ORF">QGN17_14595</name>
</gene>
<dbReference type="Gene3D" id="1.10.10.2830">
    <property type="match status" value="1"/>
</dbReference>
<name>A0ABT6N4E1_9SPHN</name>
<feature type="domain" description="ParB-like N-terminal" evidence="1">
    <location>
        <begin position="14"/>
        <end position="107"/>
    </location>
</feature>
<dbReference type="RefSeq" id="WP_281045326.1">
    <property type="nucleotide sequence ID" value="NZ_JARYGZ010000002.1"/>
</dbReference>
<keyword evidence="3" id="KW-1185">Reference proteome</keyword>
<evidence type="ECO:0000313" key="3">
    <source>
        <dbReference type="Proteomes" id="UP001160625"/>
    </source>
</evidence>
<dbReference type="InterPro" id="IPR003115">
    <property type="entry name" value="ParB_N"/>
</dbReference>
<dbReference type="Pfam" id="PF07506">
    <property type="entry name" value="RepB"/>
    <property type="match status" value="1"/>
</dbReference>
<protein>
    <submittedName>
        <fullName evidence="2">Plasmid partitioning protein RepB C-terminal domain-containing protein</fullName>
    </submittedName>
</protein>
<evidence type="ECO:0000313" key="2">
    <source>
        <dbReference type="EMBL" id="MDH7639962.1"/>
    </source>
</evidence>
<evidence type="ECO:0000259" key="1">
    <source>
        <dbReference type="SMART" id="SM00470"/>
    </source>
</evidence>
<organism evidence="2 3">
    <name type="scientific">Sphingomonas oryzagri</name>
    <dbReference type="NCBI Taxonomy" id="3042314"/>
    <lineage>
        <taxon>Bacteria</taxon>
        <taxon>Pseudomonadati</taxon>
        <taxon>Pseudomonadota</taxon>
        <taxon>Alphaproteobacteria</taxon>
        <taxon>Sphingomonadales</taxon>
        <taxon>Sphingomonadaceae</taxon>
        <taxon>Sphingomonas</taxon>
    </lineage>
</organism>
<dbReference type="PANTHER" id="PTHR33375:SF1">
    <property type="entry name" value="CHROMOSOME-PARTITIONING PROTEIN PARB-RELATED"/>
    <property type="match status" value="1"/>
</dbReference>
<dbReference type="EMBL" id="JARYGZ010000002">
    <property type="protein sequence ID" value="MDH7639962.1"/>
    <property type="molecule type" value="Genomic_DNA"/>
</dbReference>
<proteinExistence type="predicted"/>
<sequence>MSDDIHIAFAPKILELRLSDILPLRQIPSQVLTSRRYARIVASIATVGLAEPLVVSKQKRGQPYLILDGHLRHHALLARGDETVRCILADDDEAFTYNKRVNRLATVQEHYMIDRAIKRGASDELIAKSLGVDVNVVRRRQNLLKGIAPEVVEMFKDRPINVQTFEVLKKMKAPRQIEAAELMISANNFFHSYVKALLAATKRDDLAKPDRKKRIGGLSAEQMAKMEREMENLTRDMKAVEDAFGDDVLSLVVASGYIGKLLGNEHISAYLERRHPEISSQFRTIVSAASLEQPAP</sequence>